<organism evidence="1 2">
    <name type="scientific">Caballeronia sordidicola</name>
    <name type="common">Burkholderia sordidicola</name>
    <dbReference type="NCBI Taxonomy" id="196367"/>
    <lineage>
        <taxon>Bacteria</taxon>
        <taxon>Pseudomonadati</taxon>
        <taxon>Pseudomonadota</taxon>
        <taxon>Betaproteobacteria</taxon>
        <taxon>Burkholderiales</taxon>
        <taxon>Burkholderiaceae</taxon>
        <taxon>Caballeronia</taxon>
    </lineage>
</organism>
<comment type="caution">
    <text evidence="1">The sequence shown here is derived from an EMBL/GenBank/DDBJ whole genome shotgun (WGS) entry which is preliminary data.</text>
</comment>
<sequence>MANQKISIFDEIISNFDVQGLHVPSATRAVNALRLEFSMLK</sequence>
<dbReference type="EMBL" id="NBTY01000038">
    <property type="protein sequence ID" value="OTP78902.1"/>
    <property type="molecule type" value="Genomic_DNA"/>
</dbReference>
<protein>
    <submittedName>
        <fullName evidence="1">Uncharacterized protein</fullName>
    </submittedName>
</protein>
<reference evidence="1 2" key="1">
    <citation type="submission" date="2017-03" db="EMBL/GenBank/DDBJ databases">
        <title>Genome analysis of strain PAMC 26510.</title>
        <authorList>
            <person name="Oh H.-M."/>
            <person name="Yang J.-A."/>
        </authorList>
    </citation>
    <scope>NUCLEOTIDE SEQUENCE [LARGE SCALE GENOMIC DNA]</scope>
    <source>
        <strain evidence="1 2">PAMC 26510</strain>
    </source>
</reference>
<name>A0A242N5Q0_CABSO</name>
<dbReference type="Proteomes" id="UP000194546">
    <property type="component" value="Unassembled WGS sequence"/>
</dbReference>
<proteinExistence type="predicted"/>
<dbReference type="AlphaFoldDB" id="A0A242N5Q0"/>
<gene>
    <name evidence="1" type="ORF">PAMC26510_07050</name>
</gene>
<accession>A0A242N5Q0</accession>
<evidence type="ECO:0000313" key="2">
    <source>
        <dbReference type="Proteomes" id="UP000194546"/>
    </source>
</evidence>
<evidence type="ECO:0000313" key="1">
    <source>
        <dbReference type="EMBL" id="OTP78902.1"/>
    </source>
</evidence>